<proteinExistence type="predicted"/>
<sequence>MLRWFQKRVKSTGRAVLAGMLGVWLATAVAPCVMAGMAESPMPAHQSDAAGCVLPGGGMADGSGACGPVVALDCAAPQLNPPTVGGLDNTAPVPVLLALLPADTVWPPPVMRQRPESSTIHFAAPLPQYLRHARLLI</sequence>
<comment type="caution">
    <text evidence="1">The sequence shown here is derived from an EMBL/GenBank/DDBJ whole genome shotgun (WGS) entry which is preliminary data.</text>
</comment>
<reference evidence="1 2" key="1">
    <citation type="journal article" date="2016" name="Nat. Commun.">
        <title>Thousands of microbial genomes shed light on interconnected biogeochemical processes in an aquifer system.</title>
        <authorList>
            <person name="Anantharaman K."/>
            <person name="Brown C.T."/>
            <person name="Hug L.A."/>
            <person name="Sharon I."/>
            <person name="Castelle C.J."/>
            <person name="Probst A.J."/>
            <person name="Thomas B.C."/>
            <person name="Singh A."/>
            <person name="Wilkins M.J."/>
            <person name="Karaoz U."/>
            <person name="Brodie E.L."/>
            <person name="Williams K.H."/>
            <person name="Hubbard S.S."/>
            <person name="Banfield J.F."/>
        </authorList>
    </citation>
    <scope>NUCLEOTIDE SEQUENCE [LARGE SCALE GENOMIC DNA]</scope>
</reference>
<organism evidence="1 2">
    <name type="scientific">Candidatus Muproteobacteria bacterium RIFCSPHIGHO2_02_FULL_65_16</name>
    <dbReference type="NCBI Taxonomy" id="1817766"/>
    <lineage>
        <taxon>Bacteria</taxon>
        <taxon>Pseudomonadati</taxon>
        <taxon>Pseudomonadota</taxon>
        <taxon>Candidatus Muproteobacteria</taxon>
    </lineage>
</organism>
<protein>
    <submittedName>
        <fullName evidence="1">Uncharacterized protein</fullName>
    </submittedName>
</protein>
<dbReference type="Proteomes" id="UP000179362">
    <property type="component" value="Unassembled WGS sequence"/>
</dbReference>
<name>A0A1F6TW38_9PROT</name>
<evidence type="ECO:0000313" key="1">
    <source>
        <dbReference type="EMBL" id="OGI49327.1"/>
    </source>
</evidence>
<accession>A0A1F6TW38</accession>
<dbReference type="AlphaFoldDB" id="A0A1F6TW38"/>
<dbReference type="EMBL" id="MFTA01000117">
    <property type="protein sequence ID" value="OGI49327.1"/>
    <property type="molecule type" value="Genomic_DNA"/>
</dbReference>
<evidence type="ECO:0000313" key="2">
    <source>
        <dbReference type="Proteomes" id="UP000179362"/>
    </source>
</evidence>
<gene>
    <name evidence="1" type="ORF">A3B81_07605</name>
</gene>